<name>A0A5C4MMD4_9RHOB</name>
<evidence type="ECO:0000256" key="7">
    <source>
        <dbReference type="ARBA" id="ARBA00023002"/>
    </source>
</evidence>
<keyword evidence="10" id="KW-0534">Nitrate assimilation</keyword>
<dbReference type="InterPro" id="IPR006963">
    <property type="entry name" value="Mopterin_OxRdtase_4Fe-4S_dom"/>
</dbReference>
<dbReference type="InterPro" id="IPR006657">
    <property type="entry name" value="MoPterin_dinucl-bd_dom"/>
</dbReference>
<dbReference type="InterPro" id="IPR009010">
    <property type="entry name" value="Asp_de-COase-like_dom_sf"/>
</dbReference>
<evidence type="ECO:0000256" key="10">
    <source>
        <dbReference type="ARBA" id="ARBA00023063"/>
    </source>
</evidence>
<keyword evidence="8" id="KW-0408">Iron</keyword>
<evidence type="ECO:0000313" key="12">
    <source>
        <dbReference type="EMBL" id="TNC46145.1"/>
    </source>
</evidence>
<dbReference type="InterPro" id="IPR041854">
    <property type="entry name" value="BFD-like_2Fe2S-bd_dom_sf"/>
</dbReference>
<dbReference type="InterPro" id="IPR041957">
    <property type="entry name" value="CT_Nitrate-R-NapA-like"/>
</dbReference>
<protein>
    <submittedName>
        <fullName evidence="12">Nitrate reductase</fullName>
    </submittedName>
</protein>
<dbReference type="Gene3D" id="2.40.40.20">
    <property type="match status" value="1"/>
</dbReference>
<dbReference type="PROSITE" id="PS00490">
    <property type="entry name" value="MOLYBDOPTERIN_PROK_2"/>
    <property type="match status" value="1"/>
</dbReference>
<dbReference type="GO" id="GO:0046872">
    <property type="term" value="F:metal ion binding"/>
    <property type="evidence" value="ECO:0007669"/>
    <property type="project" value="UniProtKB-KW"/>
</dbReference>
<dbReference type="PROSITE" id="PS51669">
    <property type="entry name" value="4FE4S_MOW_BIS_MGD"/>
    <property type="match status" value="1"/>
</dbReference>
<dbReference type="RefSeq" id="WP_139078716.1">
    <property type="nucleotide sequence ID" value="NZ_VDFU01000041.1"/>
</dbReference>
<dbReference type="CDD" id="cd02791">
    <property type="entry name" value="MopB_CT_Nitrate-R-NapA-like"/>
    <property type="match status" value="1"/>
</dbReference>
<dbReference type="InterPro" id="IPR006656">
    <property type="entry name" value="Mopterin_OxRdtase"/>
</dbReference>
<dbReference type="GO" id="GO:0042128">
    <property type="term" value="P:nitrate assimilation"/>
    <property type="evidence" value="ECO:0007669"/>
    <property type="project" value="UniProtKB-KW"/>
</dbReference>
<comment type="caution">
    <text evidence="12">The sequence shown here is derived from an EMBL/GenBank/DDBJ whole genome shotgun (WGS) entry which is preliminary data.</text>
</comment>
<dbReference type="OrthoDB" id="9816402at2"/>
<comment type="cofactor">
    <cofactor evidence="2">
        <name>[4Fe-4S] cluster</name>
        <dbReference type="ChEBI" id="CHEBI:49883"/>
    </cofactor>
</comment>
<dbReference type="Pfam" id="PF01568">
    <property type="entry name" value="Molydop_binding"/>
    <property type="match status" value="1"/>
</dbReference>
<dbReference type="SUPFAM" id="SSF53706">
    <property type="entry name" value="Formate dehydrogenase/DMSO reductase, domains 1-3"/>
    <property type="match status" value="1"/>
</dbReference>
<dbReference type="Gene3D" id="3.40.228.10">
    <property type="entry name" value="Dimethylsulfoxide Reductase, domain 2"/>
    <property type="match status" value="1"/>
</dbReference>
<dbReference type="Proteomes" id="UP000305887">
    <property type="component" value="Unassembled WGS sequence"/>
</dbReference>
<evidence type="ECO:0000256" key="5">
    <source>
        <dbReference type="ARBA" id="ARBA00022505"/>
    </source>
</evidence>
<evidence type="ECO:0000256" key="1">
    <source>
        <dbReference type="ARBA" id="ARBA00001942"/>
    </source>
</evidence>
<sequence length="884" mass="94495">MSGEVHTACPYCGVGCGVLARLEGGKVHVRGDPEHPSNFGRLCSKGSALGETMALDGRLLFPEIKGQRASWDTALDLVAQRFTQAVRDHGPDSVGFYVSGQLLTEDYYVANKLLKGFIGTANIDTNSRLCMASSVAGHKRAFGEDIVPVSYEDLEQADLVVLVGSNLAWCHPVLHQRLLAAREKRGTKVVVIDPRRSASAEDADLHLAIRPGSDVLLFNGLLAHLAASGVTNPAYIAAHTTGFDAALALAQADAPDRSRVAKGCDVHPADLARFYAWFEQTPRTVTVYSQGVNQSAHGTDKVNAILNCHIVTGRIGREGAGPFSVTGQPNAMGGREVGGLANQLAAHMGFAAPELDRVSRFWNAPNLARTPGLKAVNLFEAARAGRLKALWIMGTNPAVSMPDAGRVREALGRCDFVVVSDVTRTDTTRHADVLLPAAAWGEKDGTVTNSERRISRQRAFVPLPGECRPDWAILSDVARRMGFAAAFPYRSRAEIFREHAALTAFENDGERLLDLGALSDLADADYEAMAPVQWPVRRGAQPGGRLLATRFAHPDGLARLVPVRQEGPARPVDGDYPIALNSGRLRDQWHTMTRTGLVPRLMSHAPEPVLDLARREAQGFGLETGDLVQVESAFGQALARLRVSDAQRPGEAFLPMHWSGLFAARAGAGAVSNPATDALSGQPELKHVPVRITQAPLRWVGLLLTRRDIRPTGLLHWSRAPVAGGWAYELAGAEPPKEGVLLARALLPPATRDALIDYADKRAGTWRAASLGPDGALAEALLVAPPGRLPDRAWLLSLLAAGGPLTPSDRRALLSGRAPVPMPDRGRIVCACMGVGLNEITNAVRNGVTTVEAIGAATKAGTNCGSCRSEIRELIHAQRSIAAE</sequence>
<dbReference type="SUPFAM" id="SSF50692">
    <property type="entry name" value="ADC-like"/>
    <property type="match status" value="1"/>
</dbReference>
<evidence type="ECO:0000256" key="3">
    <source>
        <dbReference type="ARBA" id="ARBA00008747"/>
    </source>
</evidence>
<keyword evidence="6" id="KW-0479">Metal-binding</keyword>
<dbReference type="Gene3D" id="1.10.10.1100">
    <property type="entry name" value="BFD-like [2Fe-2S]-binding domain"/>
    <property type="match status" value="1"/>
</dbReference>
<comment type="cofactor">
    <cofactor evidence="1">
        <name>Mo-bis(molybdopterin guanine dinucleotide)</name>
        <dbReference type="ChEBI" id="CHEBI:60539"/>
    </cofactor>
</comment>
<evidence type="ECO:0000256" key="2">
    <source>
        <dbReference type="ARBA" id="ARBA00001966"/>
    </source>
</evidence>
<evidence type="ECO:0000256" key="6">
    <source>
        <dbReference type="ARBA" id="ARBA00022723"/>
    </source>
</evidence>
<dbReference type="Gene3D" id="2.20.25.90">
    <property type="entry name" value="ADC-like domains"/>
    <property type="match status" value="1"/>
</dbReference>
<dbReference type="GO" id="GO:0016020">
    <property type="term" value="C:membrane"/>
    <property type="evidence" value="ECO:0007669"/>
    <property type="project" value="TreeGrafter"/>
</dbReference>
<keyword evidence="7" id="KW-0560">Oxidoreductase</keyword>
<dbReference type="InterPro" id="IPR006655">
    <property type="entry name" value="Mopterin_OxRdtase_prok_CS"/>
</dbReference>
<evidence type="ECO:0000313" key="13">
    <source>
        <dbReference type="Proteomes" id="UP000305887"/>
    </source>
</evidence>
<dbReference type="GO" id="GO:0045333">
    <property type="term" value="P:cellular respiration"/>
    <property type="evidence" value="ECO:0007669"/>
    <property type="project" value="UniProtKB-ARBA"/>
</dbReference>
<dbReference type="InterPro" id="IPR050123">
    <property type="entry name" value="Prok_molybdopt-oxidoreductase"/>
</dbReference>
<comment type="similarity">
    <text evidence="3">Belongs to the prokaryotic molybdopterin-containing oxidoreductase family. NasA/NapA/NarB subfamily.</text>
</comment>
<keyword evidence="13" id="KW-1185">Reference proteome</keyword>
<keyword evidence="9" id="KW-0411">Iron-sulfur</keyword>
<evidence type="ECO:0000256" key="4">
    <source>
        <dbReference type="ARBA" id="ARBA00022485"/>
    </source>
</evidence>
<feature type="domain" description="4Fe-4S Mo/W bis-MGD-type" evidence="11">
    <location>
        <begin position="2"/>
        <end position="57"/>
    </location>
</feature>
<dbReference type="InterPro" id="IPR007419">
    <property type="entry name" value="BFD-like_2Fe2S-bd_dom"/>
</dbReference>
<dbReference type="Pfam" id="PF04879">
    <property type="entry name" value="Molybdop_Fe4S4"/>
    <property type="match status" value="1"/>
</dbReference>
<dbReference type="SMART" id="SM00926">
    <property type="entry name" value="Molybdop_Fe4S4"/>
    <property type="match status" value="1"/>
</dbReference>
<dbReference type="PANTHER" id="PTHR43105:SF9">
    <property type="entry name" value="NADPH-FE(3+) OXIDOREDUCTASE SUBUNIT ALPHA"/>
    <property type="match status" value="1"/>
</dbReference>
<keyword evidence="4" id="KW-0004">4Fe-4S</keyword>
<dbReference type="GO" id="GO:0016491">
    <property type="term" value="F:oxidoreductase activity"/>
    <property type="evidence" value="ECO:0007669"/>
    <property type="project" value="UniProtKB-KW"/>
</dbReference>
<dbReference type="Pfam" id="PF04324">
    <property type="entry name" value="Fer2_BFD"/>
    <property type="match status" value="1"/>
</dbReference>
<dbReference type="EMBL" id="VDFU01000041">
    <property type="protein sequence ID" value="TNC46145.1"/>
    <property type="molecule type" value="Genomic_DNA"/>
</dbReference>
<keyword evidence="5" id="KW-0500">Molybdenum</keyword>
<proteinExistence type="inferred from homology"/>
<dbReference type="GO" id="GO:1990204">
    <property type="term" value="C:oxidoreductase complex"/>
    <property type="evidence" value="ECO:0007669"/>
    <property type="project" value="UniProtKB-ARBA"/>
</dbReference>
<dbReference type="GO" id="GO:0051539">
    <property type="term" value="F:4 iron, 4 sulfur cluster binding"/>
    <property type="evidence" value="ECO:0007669"/>
    <property type="project" value="UniProtKB-KW"/>
</dbReference>
<evidence type="ECO:0000256" key="8">
    <source>
        <dbReference type="ARBA" id="ARBA00023004"/>
    </source>
</evidence>
<accession>A0A5C4MMD4</accession>
<dbReference type="GO" id="GO:0043546">
    <property type="term" value="F:molybdopterin cofactor binding"/>
    <property type="evidence" value="ECO:0007669"/>
    <property type="project" value="InterPro"/>
</dbReference>
<dbReference type="Pfam" id="PF00384">
    <property type="entry name" value="Molybdopterin"/>
    <property type="match status" value="1"/>
</dbReference>
<evidence type="ECO:0000259" key="11">
    <source>
        <dbReference type="PROSITE" id="PS51669"/>
    </source>
</evidence>
<dbReference type="AlphaFoldDB" id="A0A5C4MMD4"/>
<organism evidence="12 13">
    <name type="scientific">Rubellimicrobium rubrum</name>
    <dbReference type="NCBI Taxonomy" id="2585369"/>
    <lineage>
        <taxon>Bacteria</taxon>
        <taxon>Pseudomonadati</taxon>
        <taxon>Pseudomonadota</taxon>
        <taxon>Alphaproteobacteria</taxon>
        <taxon>Rhodobacterales</taxon>
        <taxon>Roseobacteraceae</taxon>
        <taxon>Rubellimicrobium</taxon>
    </lineage>
</organism>
<reference evidence="12 13" key="1">
    <citation type="submission" date="2019-06" db="EMBL/GenBank/DDBJ databases">
        <title>YIM 131921 draft genome.</title>
        <authorList>
            <person name="Jiang L."/>
        </authorList>
    </citation>
    <scope>NUCLEOTIDE SEQUENCE [LARGE SCALE GENOMIC DNA]</scope>
    <source>
        <strain evidence="12 13">YIM 131921</strain>
    </source>
</reference>
<dbReference type="CDD" id="cd02754">
    <property type="entry name" value="MopB_Nitrate-R-NapA-like"/>
    <property type="match status" value="1"/>
</dbReference>
<evidence type="ECO:0000256" key="9">
    <source>
        <dbReference type="ARBA" id="ARBA00023014"/>
    </source>
</evidence>
<dbReference type="Gene3D" id="3.40.50.740">
    <property type="match status" value="1"/>
</dbReference>
<dbReference type="PANTHER" id="PTHR43105">
    <property type="entry name" value="RESPIRATORY NITRATE REDUCTASE"/>
    <property type="match status" value="1"/>
</dbReference>
<gene>
    <name evidence="12" type="ORF">FHG66_19450</name>
</gene>